<evidence type="ECO:0000313" key="4">
    <source>
        <dbReference type="Proteomes" id="UP001500518"/>
    </source>
</evidence>
<dbReference type="CDD" id="cd05483">
    <property type="entry name" value="retropepsin_like_bacteria"/>
    <property type="match status" value="1"/>
</dbReference>
<dbReference type="InterPro" id="IPR021109">
    <property type="entry name" value="Peptidase_aspartic_dom_sf"/>
</dbReference>
<proteinExistence type="predicted"/>
<dbReference type="PROSITE" id="PS00141">
    <property type="entry name" value="ASP_PROTEASE"/>
    <property type="match status" value="1"/>
</dbReference>
<evidence type="ECO:0000313" key="3">
    <source>
        <dbReference type="EMBL" id="GAA5048178.1"/>
    </source>
</evidence>
<keyword evidence="2" id="KW-0732">Signal</keyword>
<dbReference type="RefSeq" id="WP_346031572.1">
    <property type="nucleotide sequence ID" value="NZ_BAABHV010000005.1"/>
</dbReference>
<dbReference type="SUPFAM" id="SSF50630">
    <property type="entry name" value="Acid proteases"/>
    <property type="match status" value="2"/>
</dbReference>
<evidence type="ECO:0000256" key="1">
    <source>
        <dbReference type="SAM" id="MobiDB-lite"/>
    </source>
</evidence>
<gene>
    <name evidence="3" type="ORF">GCM10023208_05130</name>
</gene>
<protein>
    <submittedName>
        <fullName evidence="3">Retropepsin-like aspartic protease</fullName>
    </submittedName>
</protein>
<dbReference type="Gene3D" id="2.40.70.10">
    <property type="entry name" value="Acid Proteases"/>
    <property type="match status" value="2"/>
</dbReference>
<organism evidence="3 4">
    <name type="scientific">Erythrobacter westpacificensis</name>
    <dbReference type="NCBI Taxonomy" id="1055231"/>
    <lineage>
        <taxon>Bacteria</taxon>
        <taxon>Pseudomonadati</taxon>
        <taxon>Pseudomonadota</taxon>
        <taxon>Alphaproteobacteria</taxon>
        <taxon>Sphingomonadales</taxon>
        <taxon>Erythrobacteraceae</taxon>
        <taxon>Erythrobacter/Porphyrobacter group</taxon>
        <taxon>Erythrobacter</taxon>
    </lineage>
</organism>
<dbReference type="Pfam" id="PF13650">
    <property type="entry name" value="Asp_protease_2"/>
    <property type="match status" value="1"/>
</dbReference>
<reference evidence="4" key="1">
    <citation type="journal article" date="2019" name="Int. J. Syst. Evol. Microbiol.">
        <title>The Global Catalogue of Microorganisms (GCM) 10K type strain sequencing project: providing services to taxonomists for standard genome sequencing and annotation.</title>
        <authorList>
            <consortium name="The Broad Institute Genomics Platform"/>
            <consortium name="The Broad Institute Genome Sequencing Center for Infectious Disease"/>
            <person name="Wu L."/>
            <person name="Ma J."/>
        </authorList>
    </citation>
    <scope>NUCLEOTIDE SEQUENCE [LARGE SCALE GENOMIC DNA]</scope>
    <source>
        <strain evidence="4">JCM 18014</strain>
    </source>
</reference>
<feature type="compositionally biased region" description="Low complexity" evidence="1">
    <location>
        <begin position="36"/>
        <end position="45"/>
    </location>
</feature>
<accession>A0ABP9K3D2</accession>
<feature type="signal peptide" evidence="2">
    <location>
        <begin position="1"/>
        <end position="23"/>
    </location>
</feature>
<feature type="chain" id="PRO_5045788327" evidence="2">
    <location>
        <begin position="24"/>
        <end position="335"/>
    </location>
</feature>
<keyword evidence="4" id="KW-1185">Reference proteome</keyword>
<dbReference type="InterPro" id="IPR034122">
    <property type="entry name" value="Retropepsin-like_bacterial"/>
</dbReference>
<dbReference type="Pfam" id="PF13975">
    <property type="entry name" value="gag-asp_proteas"/>
    <property type="match status" value="1"/>
</dbReference>
<dbReference type="InterPro" id="IPR001969">
    <property type="entry name" value="Aspartic_peptidase_AS"/>
</dbReference>
<sequence length="335" mass="36092">MHRIASAIAAAGALALSSSPAPASTVEPPQQPGPRTATPQQIAQQTPPIVDIIAMEIERYRRMTVPVTIMGEGPFNFMVDTGAQATVLSLALADQLQLMDRAPATLVGMASRRPVETTMVPEFKLGERNMTIRTAPLVEGANIGGADGILGLDSLQDQRVLLDFHDGEMHVSDSLGSQGARGFDIVVRARERLGQLIIHQAEIDGVDVDVIVDTGAQGSVGNMALRDRLRRRQQVGNAVMTDVNGVRISGEARVARRLELGSAVVNNIVISFAESPTFGALGLSDRPALILGMSELRLFRRVAIDFRSSRVLFDLPRGAELENMFRTDGRATRIQ</sequence>
<dbReference type="Proteomes" id="UP001500518">
    <property type="component" value="Unassembled WGS sequence"/>
</dbReference>
<evidence type="ECO:0000256" key="2">
    <source>
        <dbReference type="SAM" id="SignalP"/>
    </source>
</evidence>
<comment type="caution">
    <text evidence="3">The sequence shown here is derived from an EMBL/GenBank/DDBJ whole genome shotgun (WGS) entry which is preliminary data.</text>
</comment>
<feature type="region of interest" description="Disordered" evidence="1">
    <location>
        <begin position="19"/>
        <end position="45"/>
    </location>
</feature>
<dbReference type="EMBL" id="BAABHV010000005">
    <property type="protein sequence ID" value="GAA5048178.1"/>
    <property type="molecule type" value="Genomic_DNA"/>
</dbReference>
<name>A0ABP9K3D2_9SPHN</name>